<feature type="transmembrane region" description="Helical" evidence="6">
    <location>
        <begin position="132"/>
        <end position="153"/>
    </location>
</feature>
<dbReference type="EMBL" id="JBFXLU010000038">
    <property type="protein sequence ID" value="KAL2850230.1"/>
    <property type="molecule type" value="Genomic_DNA"/>
</dbReference>
<evidence type="ECO:0000256" key="1">
    <source>
        <dbReference type="ARBA" id="ARBA00004141"/>
    </source>
</evidence>
<protein>
    <recommendedName>
        <fullName evidence="7">Rhodopsin domain-containing protein</fullName>
    </recommendedName>
</protein>
<feature type="transmembrane region" description="Helical" evidence="6">
    <location>
        <begin position="213"/>
        <end position="233"/>
    </location>
</feature>
<sequence>MSNQDALISSKDAAPPMVRTVRGVIITGASLATIVCCARLYVRAVVVKSFGIDDIMVIFALLLALMFAGVSVALSYYGIGRHSDDIPQQDLIDMQYVAYISYCLYLWVGAAVKSSLAVFIMRVFPTPTIRKFGLGIIIFLVVFAISGELPLILQCSPVRAAYDVNVKGDCLSPDTLFAIQMYQGVVMICVDIYLFVLPIPTTWKLQMSKQRKLSIIGLFGIGLLACIAGIARLPSLVYTNGGDFTYQGAVASIWMNVEFALALIAGSLPSLRVVLKFIPGMVSEKNQTTTNGRSTGRGEDGSGIHLGATRSWTSKMLGKKNAEVTTLHSMETDSREQIVYPGRLD</sequence>
<dbReference type="Pfam" id="PF20684">
    <property type="entry name" value="Fung_rhodopsin"/>
    <property type="match status" value="1"/>
</dbReference>
<keyword evidence="4 6" id="KW-0472">Membrane</keyword>
<evidence type="ECO:0000313" key="9">
    <source>
        <dbReference type="Proteomes" id="UP001610446"/>
    </source>
</evidence>
<feature type="domain" description="Rhodopsin" evidence="7">
    <location>
        <begin position="38"/>
        <end position="276"/>
    </location>
</feature>
<feature type="transmembrane region" description="Helical" evidence="6">
    <location>
        <begin position="253"/>
        <end position="275"/>
    </location>
</feature>
<dbReference type="PANTHER" id="PTHR33048:SF47">
    <property type="entry name" value="INTEGRAL MEMBRANE PROTEIN-RELATED"/>
    <property type="match status" value="1"/>
</dbReference>
<evidence type="ECO:0000256" key="4">
    <source>
        <dbReference type="ARBA" id="ARBA00023136"/>
    </source>
</evidence>
<evidence type="ECO:0000256" key="6">
    <source>
        <dbReference type="SAM" id="Phobius"/>
    </source>
</evidence>
<dbReference type="Proteomes" id="UP001610446">
    <property type="component" value="Unassembled WGS sequence"/>
</dbReference>
<feature type="transmembrane region" description="Helical" evidence="6">
    <location>
        <begin position="20"/>
        <end position="42"/>
    </location>
</feature>
<evidence type="ECO:0000256" key="2">
    <source>
        <dbReference type="ARBA" id="ARBA00022692"/>
    </source>
</evidence>
<evidence type="ECO:0000259" key="7">
    <source>
        <dbReference type="Pfam" id="PF20684"/>
    </source>
</evidence>
<gene>
    <name evidence="8" type="ORF">BJY01DRAFT_245540</name>
</gene>
<dbReference type="InterPro" id="IPR052337">
    <property type="entry name" value="SAT4-like"/>
</dbReference>
<feature type="transmembrane region" description="Helical" evidence="6">
    <location>
        <begin position="181"/>
        <end position="201"/>
    </location>
</feature>
<feature type="transmembrane region" description="Helical" evidence="6">
    <location>
        <begin position="54"/>
        <end position="79"/>
    </location>
</feature>
<comment type="similarity">
    <text evidence="5">Belongs to the SAT4 family.</text>
</comment>
<evidence type="ECO:0000256" key="5">
    <source>
        <dbReference type="ARBA" id="ARBA00038359"/>
    </source>
</evidence>
<name>A0ABR4KD68_9EURO</name>
<evidence type="ECO:0000256" key="3">
    <source>
        <dbReference type="ARBA" id="ARBA00022989"/>
    </source>
</evidence>
<dbReference type="InterPro" id="IPR049326">
    <property type="entry name" value="Rhodopsin_dom_fungi"/>
</dbReference>
<feature type="transmembrane region" description="Helical" evidence="6">
    <location>
        <begin position="99"/>
        <end position="120"/>
    </location>
</feature>
<reference evidence="8 9" key="1">
    <citation type="submission" date="2024-07" db="EMBL/GenBank/DDBJ databases">
        <title>Section-level genome sequencing and comparative genomics of Aspergillus sections Usti and Cavernicolus.</title>
        <authorList>
            <consortium name="Lawrence Berkeley National Laboratory"/>
            <person name="Nybo J.L."/>
            <person name="Vesth T.C."/>
            <person name="Theobald S."/>
            <person name="Frisvad J.C."/>
            <person name="Larsen T.O."/>
            <person name="Kjaerboelling I."/>
            <person name="Rothschild-Mancinelli K."/>
            <person name="Lyhne E.K."/>
            <person name="Kogle M.E."/>
            <person name="Barry K."/>
            <person name="Clum A."/>
            <person name="Na H."/>
            <person name="Ledsgaard L."/>
            <person name="Lin J."/>
            <person name="Lipzen A."/>
            <person name="Kuo A."/>
            <person name="Riley R."/>
            <person name="Mondo S."/>
            <person name="Labutti K."/>
            <person name="Haridas S."/>
            <person name="Pangalinan J."/>
            <person name="Salamov A.A."/>
            <person name="Simmons B.A."/>
            <person name="Magnuson J.K."/>
            <person name="Chen J."/>
            <person name="Drula E."/>
            <person name="Henrissat B."/>
            <person name="Wiebenga A."/>
            <person name="Lubbers R.J."/>
            <person name="Gomes A.C."/>
            <person name="Makela M.R."/>
            <person name="Stajich J."/>
            <person name="Grigoriev I.V."/>
            <person name="Mortensen U.H."/>
            <person name="De Vries R.P."/>
            <person name="Baker S.E."/>
            <person name="Andersen M.R."/>
        </authorList>
    </citation>
    <scope>NUCLEOTIDE SEQUENCE [LARGE SCALE GENOMIC DNA]</scope>
    <source>
        <strain evidence="8 9">CBS 123904</strain>
    </source>
</reference>
<comment type="subcellular location">
    <subcellularLocation>
        <location evidence="1">Membrane</location>
        <topology evidence="1">Multi-pass membrane protein</topology>
    </subcellularLocation>
</comment>
<evidence type="ECO:0000313" key="8">
    <source>
        <dbReference type="EMBL" id="KAL2850230.1"/>
    </source>
</evidence>
<keyword evidence="3 6" id="KW-1133">Transmembrane helix</keyword>
<comment type="caution">
    <text evidence="8">The sequence shown here is derived from an EMBL/GenBank/DDBJ whole genome shotgun (WGS) entry which is preliminary data.</text>
</comment>
<organism evidence="8 9">
    <name type="scientific">Aspergillus pseudoustus</name>
    <dbReference type="NCBI Taxonomy" id="1810923"/>
    <lineage>
        <taxon>Eukaryota</taxon>
        <taxon>Fungi</taxon>
        <taxon>Dikarya</taxon>
        <taxon>Ascomycota</taxon>
        <taxon>Pezizomycotina</taxon>
        <taxon>Eurotiomycetes</taxon>
        <taxon>Eurotiomycetidae</taxon>
        <taxon>Eurotiales</taxon>
        <taxon>Aspergillaceae</taxon>
        <taxon>Aspergillus</taxon>
        <taxon>Aspergillus subgen. Nidulantes</taxon>
    </lineage>
</organism>
<keyword evidence="9" id="KW-1185">Reference proteome</keyword>
<dbReference type="PANTHER" id="PTHR33048">
    <property type="entry name" value="PTH11-LIKE INTEGRAL MEMBRANE PROTEIN (AFU_ORTHOLOGUE AFUA_5G11245)"/>
    <property type="match status" value="1"/>
</dbReference>
<accession>A0ABR4KD68</accession>
<keyword evidence="2 6" id="KW-0812">Transmembrane</keyword>
<proteinExistence type="inferred from homology"/>